<feature type="coiled-coil region" evidence="1">
    <location>
        <begin position="342"/>
        <end position="404"/>
    </location>
</feature>
<keyword evidence="1" id="KW-0175">Coiled coil</keyword>
<feature type="compositionally biased region" description="Polar residues" evidence="2">
    <location>
        <begin position="136"/>
        <end position="147"/>
    </location>
</feature>
<name>A0A5K3G2J9_MESCO</name>
<accession>A0A5K3G2J9</accession>
<protein>
    <submittedName>
        <fullName evidence="3">Coiled-coil domain-containing protein 6</fullName>
    </submittedName>
</protein>
<organism evidence="3">
    <name type="scientific">Mesocestoides corti</name>
    <name type="common">Flatworm</name>
    <dbReference type="NCBI Taxonomy" id="53468"/>
    <lineage>
        <taxon>Eukaryota</taxon>
        <taxon>Metazoa</taxon>
        <taxon>Spiralia</taxon>
        <taxon>Lophotrochozoa</taxon>
        <taxon>Platyhelminthes</taxon>
        <taxon>Cestoda</taxon>
        <taxon>Eucestoda</taxon>
        <taxon>Cyclophyllidea</taxon>
        <taxon>Mesocestoididae</taxon>
        <taxon>Mesocestoides</taxon>
    </lineage>
</organism>
<feature type="compositionally biased region" description="Polar residues" evidence="2">
    <location>
        <begin position="442"/>
        <end position="462"/>
    </location>
</feature>
<proteinExistence type="predicted"/>
<feature type="compositionally biased region" description="Pro residues" evidence="2">
    <location>
        <begin position="120"/>
        <end position="131"/>
    </location>
</feature>
<evidence type="ECO:0000313" key="3">
    <source>
        <dbReference type="WBParaSite" id="MCU_012337-RA"/>
    </source>
</evidence>
<feature type="region of interest" description="Disordered" evidence="2">
    <location>
        <begin position="442"/>
        <end position="466"/>
    </location>
</feature>
<dbReference type="AlphaFoldDB" id="A0A5K3G2J9"/>
<reference evidence="3" key="1">
    <citation type="submission" date="2019-11" db="UniProtKB">
        <authorList>
            <consortium name="WormBaseParasite"/>
        </authorList>
    </citation>
    <scope>IDENTIFICATION</scope>
</reference>
<evidence type="ECO:0000256" key="2">
    <source>
        <dbReference type="SAM" id="MobiDB-lite"/>
    </source>
</evidence>
<sequence length="527" mass="57833">MTLKLNPRRLKKLRNDYLAARSQEQAEQIEVRRLRTENGLLLQRLARLEEDNTYLAKQLVDCNVERAQLSEEVSRLRGSLARLRAAQEASLATPTSSPPSAPAGAENGHHSDAADASAVPPTPQPPPPPLKMTPVANGNQTATPSPRSSDRCGGAGVSETTSGAESWASFSPTSISRSSNDRLLMETIQQLETDLVRLRVRETEYHSALRDAKERNRLLEEKLEAAIRVPAEQMEVLHSELMKVKLREAEGLLKQKELRDRVEEIQTLWDNHQALSGASGGGGGNFTGKSEVGGAQASGFLRTSAGLIHSRLLGRASVVAVTADRAQHLSDRLLETKLFGQISELQQKVQELMTHVEIADRQASRRDEQVSDLNEKVERSALREAALRAELKEAECRCADLEAKRKADAILWRIREIELSSQVAELKQRYSELDCLHDAENAANTLQGPPTGTALSGTSSVAPTPEVGRARCGALRAPRCPEDRLSAMWKDLPPAIMTESIGPLEDLCILPDDPMITSIYTNEENAK</sequence>
<evidence type="ECO:0000256" key="1">
    <source>
        <dbReference type="SAM" id="Coils"/>
    </source>
</evidence>
<feature type="compositionally biased region" description="Polar residues" evidence="2">
    <location>
        <begin position="158"/>
        <end position="176"/>
    </location>
</feature>
<feature type="region of interest" description="Disordered" evidence="2">
    <location>
        <begin position="87"/>
        <end position="176"/>
    </location>
</feature>
<dbReference type="WBParaSite" id="MCU_012337-RA">
    <property type="protein sequence ID" value="MCU_012337-RA"/>
    <property type="gene ID" value="MCU_012337"/>
</dbReference>
<feature type="coiled-coil region" evidence="1">
    <location>
        <begin position="31"/>
        <end position="86"/>
    </location>
</feature>